<organism evidence="8 9">
    <name type="scientific">Clostridium hominis</name>
    <dbReference type="NCBI Taxonomy" id="2763036"/>
    <lineage>
        <taxon>Bacteria</taxon>
        <taxon>Bacillati</taxon>
        <taxon>Bacillota</taxon>
        <taxon>Clostridia</taxon>
        <taxon>Eubacteriales</taxon>
        <taxon>Clostridiaceae</taxon>
        <taxon>Clostridium</taxon>
    </lineage>
</organism>
<comment type="caution">
    <text evidence="8">The sequence shown here is derived from an EMBL/GenBank/DDBJ whole genome shotgun (WGS) entry which is preliminary data.</text>
</comment>
<dbReference type="PANTHER" id="PTHR43547:SF2">
    <property type="entry name" value="HYBRID SIGNAL TRANSDUCTION HISTIDINE KINASE C"/>
    <property type="match status" value="1"/>
</dbReference>
<dbReference type="SUPFAM" id="SSF47384">
    <property type="entry name" value="Homodimeric domain of signal transducing histidine kinase"/>
    <property type="match status" value="1"/>
</dbReference>
<dbReference type="InterPro" id="IPR036097">
    <property type="entry name" value="HisK_dim/P_sf"/>
</dbReference>
<name>A0ABR7DEK6_9CLOT</name>
<dbReference type="EMBL" id="JACOOO010000025">
    <property type="protein sequence ID" value="MBC5629525.1"/>
    <property type="molecule type" value="Genomic_DNA"/>
</dbReference>
<dbReference type="Gene3D" id="3.30.565.10">
    <property type="entry name" value="Histidine kinase-like ATPase, C-terminal domain"/>
    <property type="match status" value="1"/>
</dbReference>
<evidence type="ECO:0000313" key="9">
    <source>
        <dbReference type="Proteomes" id="UP000596929"/>
    </source>
</evidence>
<dbReference type="PRINTS" id="PR00344">
    <property type="entry name" value="BCTRLSENSOR"/>
</dbReference>
<proteinExistence type="predicted"/>
<keyword evidence="4 8" id="KW-0808">Transferase</keyword>
<evidence type="ECO:0000256" key="2">
    <source>
        <dbReference type="ARBA" id="ARBA00012438"/>
    </source>
</evidence>
<dbReference type="SMART" id="SM00387">
    <property type="entry name" value="HATPase_c"/>
    <property type="match status" value="1"/>
</dbReference>
<keyword evidence="9" id="KW-1185">Reference proteome</keyword>
<dbReference type="Proteomes" id="UP000596929">
    <property type="component" value="Unassembled WGS sequence"/>
</dbReference>
<dbReference type="InterPro" id="IPR036890">
    <property type="entry name" value="HATPase_C_sf"/>
</dbReference>
<dbReference type="Pfam" id="PF02518">
    <property type="entry name" value="HATPase_c"/>
    <property type="match status" value="1"/>
</dbReference>
<keyword evidence="6" id="KW-1133">Transmembrane helix</keyword>
<dbReference type="InterPro" id="IPR005467">
    <property type="entry name" value="His_kinase_dom"/>
</dbReference>
<dbReference type="PANTHER" id="PTHR43547">
    <property type="entry name" value="TWO-COMPONENT HISTIDINE KINASE"/>
    <property type="match status" value="1"/>
</dbReference>
<evidence type="ECO:0000256" key="3">
    <source>
        <dbReference type="ARBA" id="ARBA00022553"/>
    </source>
</evidence>
<dbReference type="InterPro" id="IPR003594">
    <property type="entry name" value="HATPase_dom"/>
</dbReference>
<dbReference type="InterPro" id="IPR003661">
    <property type="entry name" value="HisK_dim/P_dom"/>
</dbReference>
<sequence>MSFFKQLFKLILISLLAFIFLQCKTTWCSLIEEKNFNILILNSYNAENEWERLISSGLKKKLSIAPNISLIYEFLDSKTLFTDEYKNSFMELLNMKYKNTQIDVILTVDDEALSFLRENLFIENSTLYKKPTVFIGSNSQISLSSEEKNYISGVIETEDNLRFLNLLITLEKNLKDVIVLLDNSTFCNVLKNNIANMKSLASEPLNISFLEKEYIEDIISEIAKSDPDSSALVIVGEYKDRINNSYLDLSDTIKIIRNNTNTPIYTKVQPYILAGAIGGIVDTGDYHGSIAGELILKLASGIPINEIPLVYNSLDLTIFNYDSLNYYHVNPLLLPKESIILNKGPFDFLLPPFFKILLWIFIISFVIFVIYIIIFSSRQKRSIAIKDAVYKKALETEKLKSIFITTMSHEFRTPINIILATSHLLSIKVGDPSIDKDYLIKKLDYITKSGNRLLKLVNNIIDVTRLESGFLTINFSYKNIVQVIEDTVMSTVDLAKGFNIEIIFDTEKEEINTYIDTTKIERSILNLLSNSIKFTPSGGRIYVSINVNNNEVIIKVQDTGIGIPEEKLKNIFNRFYQADSSLHRSSEGSGLGLYIVKGLIQLHHGTISVESTCGEGTTFTITLPIILSIKDNTEFTSSDDALSRLVMIELSDILEKD</sequence>
<evidence type="ECO:0000256" key="5">
    <source>
        <dbReference type="ARBA" id="ARBA00023012"/>
    </source>
</evidence>
<gene>
    <name evidence="8" type="ORF">H8S20_11560</name>
</gene>
<evidence type="ECO:0000259" key="7">
    <source>
        <dbReference type="PROSITE" id="PS50109"/>
    </source>
</evidence>
<reference evidence="8 9" key="1">
    <citation type="submission" date="2020-08" db="EMBL/GenBank/DDBJ databases">
        <title>Genome public.</title>
        <authorList>
            <person name="Liu C."/>
            <person name="Sun Q."/>
        </authorList>
    </citation>
    <scope>NUCLEOTIDE SEQUENCE [LARGE SCALE GENOMIC DNA]</scope>
    <source>
        <strain evidence="8 9">NSJ-6</strain>
    </source>
</reference>
<dbReference type="Pfam" id="PF00512">
    <property type="entry name" value="HisKA"/>
    <property type="match status" value="1"/>
</dbReference>
<dbReference type="GO" id="GO:0016301">
    <property type="term" value="F:kinase activity"/>
    <property type="evidence" value="ECO:0007669"/>
    <property type="project" value="UniProtKB-KW"/>
</dbReference>
<dbReference type="RefSeq" id="WP_186860210.1">
    <property type="nucleotide sequence ID" value="NZ_JACOOO010000025.1"/>
</dbReference>
<dbReference type="EC" id="2.7.13.3" evidence="2"/>
<dbReference type="PROSITE" id="PS50109">
    <property type="entry name" value="HIS_KIN"/>
    <property type="match status" value="1"/>
</dbReference>
<dbReference type="SUPFAM" id="SSF55874">
    <property type="entry name" value="ATPase domain of HSP90 chaperone/DNA topoisomerase II/histidine kinase"/>
    <property type="match status" value="1"/>
</dbReference>
<dbReference type="InterPro" id="IPR004358">
    <property type="entry name" value="Sig_transdc_His_kin-like_C"/>
</dbReference>
<dbReference type="CDD" id="cd00082">
    <property type="entry name" value="HisKA"/>
    <property type="match status" value="1"/>
</dbReference>
<dbReference type="CDD" id="cd16922">
    <property type="entry name" value="HATPase_EvgS-ArcB-TorS-like"/>
    <property type="match status" value="1"/>
</dbReference>
<protein>
    <recommendedName>
        <fullName evidence="2">histidine kinase</fullName>
        <ecNumber evidence="2">2.7.13.3</ecNumber>
    </recommendedName>
</protein>
<accession>A0ABR7DEK6</accession>
<evidence type="ECO:0000256" key="1">
    <source>
        <dbReference type="ARBA" id="ARBA00000085"/>
    </source>
</evidence>
<comment type="catalytic activity">
    <reaction evidence="1">
        <text>ATP + protein L-histidine = ADP + protein N-phospho-L-histidine.</text>
        <dbReference type="EC" id="2.7.13.3"/>
    </reaction>
</comment>
<keyword evidence="3" id="KW-0597">Phosphoprotein</keyword>
<dbReference type="SMART" id="SM00388">
    <property type="entry name" value="HisKA"/>
    <property type="match status" value="1"/>
</dbReference>
<evidence type="ECO:0000256" key="6">
    <source>
        <dbReference type="SAM" id="Phobius"/>
    </source>
</evidence>
<evidence type="ECO:0000256" key="4">
    <source>
        <dbReference type="ARBA" id="ARBA00022777"/>
    </source>
</evidence>
<keyword evidence="6" id="KW-0472">Membrane</keyword>
<evidence type="ECO:0000313" key="8">
    <source>
        <dbReference type="EMBL" id="MBC5629525.1"/>
    </source>
</evidence>
<keyword evidence="6" id="KW-0812">Transmembrane</keyword>
<keyword evidence="5" id="KW-0902">Two-component regulatory system</keyword>
<feature type="domain" description="Histidine kinase" evidence="7">
    <location>
        <begin position="406"/>
        <end position="627"/>
    </location>
</feature>
<keyword evidence="4 8" id="KW-0418">Kinase</keyword>
<feature type="transmembrane region" description="Helical" evidence="6">
    <location>
        <begin position="356"/>
        <end position="376"/>
    </location>
</feature>
<dbReference type="Gene3D" id="1.10.287.130">
    <property type="match status" value="1"/>
</dbReference>